<evidence type="ECO:0000259" key="1">
    <source>
        <dbReference type="Pfam" id="PF13460"/>
    </source>
</evidence>
<organism evidence="2 3">
    <name type="scientific">Pseudoclavibacter terrae</name>
    <dbReference type="NCBI Taxonomy" id="1530195"/>
    <lineage>
        <taxon>Bacteria</taxon>
        <taxon>Bacillati</taxon>
        <taxon>Actinomycetota</taxon>
        <taxon>Actinomycetes</taxon>
        <taxon>Micrococcales</taxon>
        <taxon>Microbacteriaceae</taxon>
        <taxon>Pseudoclavibacter</taxon>
    </lineage>
</organism>
<dbReference type="PANTHER" id="PTHR15020:SF50">
    <property type="entry name" value="UPF0659 PROTEIN YMR090W"/>
    <property type="match status" value="1"/>
</dbReference>
<dbReference type="RefSeq" id="WP_151424157.1">
    <property type="nucleotide sequence ID" value="NZ_WBJX01000004.1"/>
</dbReference>
<dbReference type="Pfam" id="PF13460">
    <property type="entry name" value="NAD_binding_10"/>
    <property type="match status" value="1"/>
</dbReference>
<evidence type="ECO:0000313" key="2">
    <source>
        <dbReference type="EMBL" id="KAB1637120.1"/>
    </source>
</evidence>
<dbReference type="EMBL" id="WBJX01000004">
    <property type="protein sequence ID" value="KAB1637120.1"/>
    <property type="molecule type" value="Genomic_DNA"/>
</dbReference>
<dbReference type="InterPro" id="IPR036291">
    <property type="entry name" value="NAD(P)-bd_dom_sf"/>
</dbReference>
<reference evidence="2 3" key="1">
    <citation type="submission" date="2019-09" db="EMBL/GenBank/DDBJ databases">
        <title>Phylogeny of genus Pseudoclavibacter and closely related genus.</title>
        <authorList>
            <person name="Li Y."/>
        </authorList>
    </citation>
    <scope>NUCLEOTIDE SEQUENCE [LARGE SCALE GENOMIC DNA]</scope>
    <source>
        <strain evidence="2 3">THG-MD12</strain>
    </source>
</reference>
<feature type="domain" description="NAD(P)-binding" evidence="1">
    <location>
        <begin position="7"/>
        <end position="192"/>
    </location>
</feature>
<name>A0A7J5AZT9_9MICO</name>
<dbReference type="InterPro" id="IPR016040">
    <property type="entry name" value="NAD(P)-bd_dom"/>
</dbReference>
<keyword evidence="3" id="KW-1185">Reference proteome</keyword>
<accession>A0A7J5AZT9</accession>
<dbReference type="Proteomes" id="UP000490386">
    <property type="component" value="Unassembled WGS sequence"/>
</dbReference>
<dbReference type="SUPFAM" id="SSF51735">
    <property type="entry name" value="NAD(P)-binding Rossmann-fold domains"/>
    <property type="match status" value="1"/>
</dbReference>
<evidence type="ECO:0000313" key="3">
    <source>
        <dbReference type="Proteomes" id="UP000490386"/>
    </source>
</evidence>
<protein>
    <submittedName>
        <fullName evidence="2">SDR family oxidoreductase</fullName>
    </submittedName>
</protein>
<dbReference type="AlphaFoldDB" id="A0A7J5AZT9"/>
<sequence>MRIAVIGGNGQIARLLTTQLLQRGHRVTSVVRNPEHVDSLKELGADPVIADLEQSTPTDLAKQLGHVDAVVFAAGAGPNSGPERKLTLDRDGAILSADAAELANIRRFVVVSAMSTDSFDRDSDDTFQVYLRAKSEADANIRARSAKLDWTIVRPGGLTDDDATGSVKIGEQVERGSIPRADVAAVIAALLDRHAGIHKQFEVVSGDEEIGAAVKKL</sequence>
<dbReference type="OrthoDB" id="4248066at2"/>
<dbReference type="Gene3D" id="3.40.50.720">
    <property type="entry name" value="NAD(P)-binding Rossmann-like Domain"/>
    <property type="match status" value="1"/>
</dbReference>
<proteinExistence type="predicted"/>
<comment type="caution">
    <text evidence="2">The sequence shown here is derived from an EMBL/GenBank/DDBJ whole genome shotgun (WGS) entry which is preliminary data.</text>
</comment>
<dbReference type="PANTHER" id="PTHR15020">
    <property type="entry name" value="FLAVIN REDUCTASE-RELATED"/>
    <property type="match status" value="1"/>
</dbReference>
<dbReference type="CDD" id="cd05243">
    <property type="entry name" value="SDR_a5"/>
    <property type="match status" value="1"/>
</dbReference>
<gene>
    <name evidence="2" type="ORF">F8O03_12555</name>
</gene>